<evidence type="ECO:0000259" key="1">
    <source>
        <dbReference type="Pfam" id="PF16078"/>
    </source>
</evidence>
<gene>
    <name evidence="2" type="ORF">HZZ05_13800</name>
</gene>
<sequence length="65" mass="6926">MPTQDRPAPRSSAGFGANEWIVEEMRAAWSADPASVSTQWRELFEADPQAGQALQGAAAPDPLEG</sequence>
<feature type="non-terminal residue" evidence="2">
    <location>
        <position position="65"/>
    </location>
</feature>
<dbReference type="RefSeq" id="WP_179901937.1">
    <property type="nucleotide sequence ID" value="NZ_JACBXV010000409.1"/>
</dbReference>
<dbReference type="AlphaFoldDB" id="A0A853EQ45"/>
<evidence type="ECO:0000313" key="3">
    <source>
        <dbReference type="Proteomes" id="UP000572528"/>
    </source>
</evidence>
<proteinExistence type="predicted"/>
<reference evidence="2 3" key="1">
    <citation type="submission" date="2020-07" db="EMBL/GenBank/DDBJ databases">
        <title>MOT database genomes.</title>
        <authorList>
            <person name="Joseph S."/>
            <person name="Aduse-Opoku J."/>
            <person name="Hashim A."/>
            <person name="Wade W."/>
            <person name="Curtis M."/>
        </authorList>
    </citation>
    <scope>NUCLEOTIDE SEQUENCE [LARGE SCALE GENOMIC DNA]</scope>
    <source>
        <strain evidence="2 3">WMus004</strain>
    </source>
</reference>
<dbReference type="EMBL" id="JACBXV010000409">
    <property type="protein sequence ID" value="NYS70560.1"/>
    <property type="molecule type" value="Genomic_DNA"/>
</dbReference>
<feature type="domain" description="2-oxoglutarate dehydrogenase E1 component N-terminal" evidence="1">
    <location>
        <begin position="12"/>
        <end position="46"/>
    </location>
</feature>
<protein>
    <recommendedName>
        <fullName evidence="1">2-oxoglutarate dehydrogenase E1 component N-terminal domain-containing protein</fullName>
    </recommendedName>
</protein>
<dbReference type="Proteomes" id="UP000572528">
    <property type="component" value="Unassembled WGS sequence"/>
</dbReference>
<accession>A0A853EQ45</accession>
<name>A0A853EQ45_9ACTO</name>
<comment type="caution">
    <text evidence="2">The sequence shown here is derived from an EMBL/GenBank/DDBJ whole genome shotgun (WGS) entry which is preliminary data.</text>
</comment>
<dbReference type="InterPro" id="IPR032106">
    <property type="entry name" value="2-oxogl_dehyd_N"/>
</dbReference>
<evidence type="ECO:0000313" key="2">
    <source>
        <dbReference type="EMBL" id="NYS70560.1"/>
    </source>
</evidence>
<dbReference type="Pfam" id="PF16078">
    <property type="entry name" value="2-oxogl_dehyd_N"/>
    <property type="match status" value="1"/>
</dbReference>
<organism evidence="2 3">
    <name type="scientific">Actinomyces bowdenii</name>
    <dbReference type="NCBI Taxonomy" id="131109"/>
    <lineage>
        <taxon>Bacteria</taxon>
        <taxon>Bacillati</taxon>
        <taxon>Actinomycetota</taxon>
        <taxon>Actinomycetes</taxon>
        <taxon>Actinomycetales</taxon>
        <taxon>Actinomycetaceae</taxon>
        <taxon>Actinomyces</taxon>
    </lineage>
</organism>